<proteinExistence type="predicted"/>
<evidence type="ECO:0000313" key="1">
    <source>
        <dbReference type="EMBL" id="MBX35242.1"/>
    </source>
</evidence>
<name>A0A2P2MYE2_RHIMU</name>
<sequence>MYYNEIHSTSRKTCSISIHTLHQ</sequence>
<accession>A0A2P2MYE2</accession>
<dbReference type="AlphaFoldDB" id="A0A2P2MYE2"/>
<organism evidence="1">
    <name type="scientific">Rhizophora mucronata</name>
    <name type="common">Asiatic mangrove</name>
    <dbReference type="NCBI Taxonomy" id="61149"/>
    <lineage>
        <taxon>Eukaryota</taxon>
        <taxon>Viridiplantae</taxon>
        <taxon>Streptophyta</taxon>
        <taxon>Embryophyta</taxon>
        <taxon>Tracheophyta</taxon>
        <taxon>Spermatophyta</taxon>
        <taxon>Magnoliopsida</taxon>
        <taxon>eudicotyledons</taxon>
        <taxon>Gunneridae</taxon>
        <taxon>Pentapetalae</taxon>
        <taxon>rosids</taxon>
        <taxon>fabids</taxon>
        <taxon>Malpighiales</taxon>
        <taxon>Rhizophoraceae</taxon>
        <taxon>Rhizophora</taxon>
    </lineage>
</organism>
<protein>
    <submittedName>
        <fullName evidence="1">Uncharacterized protein</fullName>
    </submittedName>
</protein>
<reference evidence="1" key="1">
    <citation type="submission" date="2018-02" db="EMBL/GenBank/DDBJ databases">
        <title>Rhizophora mucronata_Transcriptome.</title>
        <authorList>
            <person name="Meera S.P."/>
            <person name="Sreeshan A."/>
            <person name="Augustine A."/>
        </authorList>
    </citation>
    <scope>NUCLEOTIDE SEQUENCE</scope>
    <source>
        <tissue evidence="1">Leaf</tissue>
    </source>
</reference>
<dbReference type="EMBL" id="GGEC01054758">
    <property type="protein sequence ID" value="MBX35242.1"/>
    <property type="molecule type" value="Transcribed_RNA"/>
</dbReference>